<reference evidence="1" key="1">
    <citation type="submission" date="2022-04" db="EMBL/GenBank/DDBJ databases">
        <title>Genome of the entomopathogenic fungus Entomophthora muscae.</title>
        <authorList>
            <person name="Elya C."/>
            <person name="Lovett B.R."/>
            <person name="Lee E."/>
            <person name="Macias A.M."/>
            <person name="Hajek A.E."/>
            <person name="De Bivort B.L."/>
            <person name="Kasson M.T."/>
            <person name="De Fine Licht H.H."/>
            <person name="Stajich J.E."/>
        </authorList>
    </citation>
    <scope>NUCLEOTIDE SEQUENCE</scope>
    <source>
        <strain evidence="1">Berkeley</strain>
    </source>
</reference>
<keyword evidence="2" id="KW-1185">Reference proteome</keyword>
<evidence type="ECO:0000313" key="1">
    <source>
        <dbReference type="EMBL" id="KAJ9090220.1"/>
    </source>
</evidence>
<sequence length="149" mass="16920">MESHTIWREKLGQEYIMKEGSWEREQDVLKGAPRSKGQQHKQGERQQGPYAGGGIGHLRLKNKSYKGKLDFTHWVHSQVTTEEVQEDVQFAFEKLIEELVPLQGLHNTSLLKEELMRLPGVAKGFVICANYKLVLGTLEVVAPVDDSVH</sequence>
<accession>A0ACC2UT02</accession>
<dbReference type="EMBL" id="QTSX02000012">
    <property type="protein sequence ID" value="KAJ9090220.1"/>
    <property type="molecule type" value="Genomic_DNA"/>
</dbReference>
<proteinExistence type="predicted"/>
<name>A0ACC2UT02_9FUNG</name>
<gene>
    <name evidence="1" type="ORF">DSO57_1004798</name>
</gene>
<dbReference type="Proteomes" id="UP001165960">
    <property type="component" value="Unassembled WGS sequence"/>
</dbReference>
<evidence type="ECO:0000313" key="2">
    <source>
        <dbReference type="Proteomes" id="UP001165960"/>
    </source>
</evidence>
<comment type="caution">
    <text evidence="1">The sequence shown here is derived from an EMBL/GenBank/DDBJ whole genome shotgun (WGS) entry which is preliminary data.</text>
</comment>
<organism evidence="1 2">
    <name type="scientific">Entomophthora muscae</name>
    <dbReference type="NCBI Taxonomy" id="34485"/>
    <lineage>
        <taxon>Eukaryota</taxon>
        <taxon>Fungi</taxon>
        <taxon>Fungi incertae sedis</taxon>
        <taxon>Zoopagomycota</taxon>
        <taxon>Entomophthoromycotina</taxon>
        <taxon>Entomophthoromycetes</taxon>
        <taxon>Entomophthorales</taxon>
        <taxon>Entomophthoraceae</taxon>
        <taxon>Entomophthora</taxon>
    </lineage>
</organism>
<protein>
    <submittedName>
        <fullName evidence="1">Uncharacterized protein</fullName>
    </submittedName>
</protein>